<dbReference type="SUPFAM" id="SSF52833">
    <property type="entry name" value="Thioredoxin-like"/>
    <property type="match status" value="1"/>
</dbReference>
<evidence type="ECO:0000259" key="5">
    <source>
        <dbReference type="PROSITE" id="PS51352"/>
    </source>
</evidence>
<proteinExistence type="inferred from homology"/>
<gene>
    <name evidence="6" type="ORF">POBO1169_LOCUS15327</name>
</gene>
<dbReference type="EC" id="1.11.1.25" evidence="3"/>
<dbReference type="InterPro" id="IPR036249">
    <property type="entry name" value="Thioredoxin-like_sf"/>
</dbReference>
<protein>
    <recommendedName>
        <fullName evidence="3">glutaredoxin-dependent peroxiredoxin</fullName>
        <ecNumber evidence="3">1.11.1.25</ecNumber>
    </recommendedName>
    <alternativeName>
        <fullName evidence="4">Glutaredoxin-dependent peroxiredoxin</fullName>
    </alternativeName>
</protein>
<name>A0A7S0RLU4_9CHLO</name>
<dbReference type="Pfam" id="PF08534">
    <property type="entry name" value="Redoxin"/>
    <property type="match status" value="1"/>
</dbReference>
<feature type="domain" description="Thioredoxin" evidence="5">
    <location>
        <begin position="43"/>
        <end position="202"/>
    </location>
</feature>
<dbReference type="InterPro" id="IPR013766">
    <property type="entry name" value="Thioredoxin_domain"/>
</dbReference>
<accession>A0A7S0RLU4</accession>
<comment type="similarity">
    <text evidence="2">Belongs to the peroxiredoxin family. Prx5 subfamily.</text>
</comment>
<evidence type="ECO:0000256" key="4">
    <source>
        <dbReference type="ARBA" id="ARBA00031688"/>
    </source>
</evidence>
<evidence type="ECO:0000256" key="1">
    <source>
        <dbReference type="ARBA" id="ARBA00001711"/>
    </source>
</evidence>
<evidence type="ECO:0000313" key="6">
    <source>
        <dbReference type="EMBL" id="CAD8681103.1"/>
    </source>
</evidence>
<dbReference type="AlphaFoldDB" id="A0A7S0RLU4"/>
<reference evidence="6" key="1">
    <citation type="submission" date="2021-01" db="EMBL/GenBank/DDBJ databases">
        <authorList>
            <person name="Corre E."/>
            <person name="Pelletier E."/>
            <person name="Niang G."/>
            <person name="Scheremetjew M."/>
            <person name="Finn R."/>
            <person name="Kale V."/>
            <person name="Holt S."/>
            <person name="Cochrane G."/>
            <person name="Meng A."/>
            <person name="Brown T."/>
            <person name="Cohen L."/>
        </authorList>
    </citation>
    <scope>NUCLEOTIDE SEQUENCE</scope>
    <source>
        <strain evidence="6">CCMP722</strain>
    </source>
</reference>
<dbReference type="GO" id="GO:0016491">
    <property type="term" value="F:oxidoreductase activity"/>
    <property type="evidence" value="ECO:0007669"/>
    <property type="project" value="InterPro"/>
</dbReference>
<organism evidence="6">
    <name type="scientific">Pyramimonas obovata</name>
    <dbReference type="NCBI Taxonomy" id="1411642"/>
    <lineage>
        <taxon>Eukaryota</taxon>
        <taxon>Viridiplantae</taxon>
        <taxon>Chlorophyta</taxon>
        <taxon>Pyramimonadophyceae</taxon>
        <taxon>Pyramimonadales</taxon>
        <taxon>Pyramimonadaceae</taxon>
        <taxon>Pyramimonas</taxon>
        <taxon>Pyramimonas incertae sedis</taxon>
    </lineage>
</organism>
<evidence type="ECO:0000256" key="3">
    <source>
        <dbReference type="ARBA" id="ARBA00013016"/>
    </source>
</evidence>
<dbReference type="InterPro" id="IPR013740">
    <property type="entry name" value="Redoxin"/>
</dbReference>
<evidence type="ECO:0000256" key="2">
    <source>
        <dbReference type="ARBA" id="ARBA00010505"/>
    </source>
</evidence>
<comment type="catalytic activity">
    <reaction evidence="1">
        <text>[glutaredoxin]-dithiol + a hydroperoxide = [glutaredoxin]-disulfide + an alcohol + H2O</text>
        <dbReference type="Rhea" id="RHEA:62624"/>
        <dbReference type="Rhea" id="RHEA-COMP:10729"/>
        <dbReference type="Rhea" id="RHEA-COMP:10730"/>
        <dbReference type="ChEBI" id="CHEBI:15377"/>
        <dbReference type="ChEBI" id="CHEBI:29950"/>
        <dbReference type="ChEBI" id="CHEBI:30879"/>
        <dbReference type="ChEBI" id="CHEBI:35924"/>
        <dbReference type="ChEBI" id="CHEBI:50058"/>
        <dbReference type="EC" id="1.11.1.25"/>
    </reaction>
</comment>
<dbReference type="PROSITE" id="PS51352">
    <property type="entry name" value="THIOREDOXIN_2"/>
    <property type="match status" value="1"/>
</dbReference>
<sequence>MASTLSMASSARVSMRGTALRAKTSLVARAPLRAHRLTTRAAVKVGDEAPDFSLTGPAGDFASVSLPKSGKAVLAFFPAAFSGDADGGCECQLNQLASVKAAGVPVIGISKDSPFTMAKWAAATGDLTYVCDSDNAISEEYVGTFDLGAFLNNLGISKGFKYVCPNRGCVVVEDGKVVYTWIGQDETGPRPDLLPPIDEIMAAAGVSVEKKNF</sequence>
<dbReference type="EMBL" id="HBFA01030374">
    <property type="protein sequence ID" value="CAD8681103.1"/>
    <property type="molecule type" value="Transcribed_RNA"/>
</dbReference>
<dbReference type="Gene3D" id="3.40.30.10">
    <property type="entry name" value="Glutaredoxin"/>
    <property type="match status" value="1"/>
</dbReference>